<dbReference type="HOGENOM" id="CLU_481141_0_0_2"/>
<sequence length="566" mass="59835" precursor="true">MKDIKKILLVSLIMISILGSGVSSASAATVDVASGLNNTQIQTIIDNANSGDTLQFLGSEYDDIALVINKTLNLVGANTGTVIKAITNSSNIPAAAKALGVSNTAAFYFLNNSNATVNASGDNCSISGFNITTNSNNQTTSASLIYATNVLGLNIVNNTLSSSAWGVYAYICPELKIINNTANNFTNTGLLAFGSAEAYIANNTVSNAANHGIDVRHGLGYNATVTGNTITNADEGIYLMHSAGHNVYNNTISNCTLSSITAYGAADCNIYNNTMTNSFVGVLLASGFENINITNNNFTLKSTSFPPTFPYYILIADSSLQSKATSGVFTDSAYQYSNVSLSSSFASNNITNGQSTTYTVKISNLGNGTAKNLTINNLLPAGNFTNYQIQAVSRGSFNATSGTWNVDNLNANSDAIIVFTVTAKKSGASVYAPSVNYTDNNGANYLVAKNNSLNINKDIKTSYTTAVNATKVNVNRSFLVTVTLKNMGLDTSNKFTVQDKLSSAFKVISTAQNTPFTYKNGTWTGTVGANKTVNLKMWVKVTKKGSYQLPVYINGKVAKNYTITGK</sequence>
<protein>
    <submittedName>
        <fullName evidence="3">Parallel beta-helix repeat</fullName>
    </submittedName>
</protein>
<reference evidence="4" key="1">
    <citation type="submission" date="2011-02" db="EMBL/GenBank/DDBJ databases">
        <title>Complete sequence of Methanobacterium sp. AL-21.</title>
        <authorList>
            <consortium name="US DOE Joint Genome Institute"/>
            <person name="Lucas S."/>
            <person name="Copeland A."/>
            <person name="Lapidus A."/>
            <person name="Cheng J.-F."/>
            <person name="Goodwin L."/>
            <person name="Pitluck S."/>
            <person name="Chertkov O."/>
            <person name="Detter J.C."/>
            <person name="Han C."/>
            <person name="Tapia R."/>
            <person name="Land M."/>
            <person name="Hauser L."/>
            <person name="Kyrpides N."/>
            <person name="Ivanova N."/>
            <person name="Mikhailova N."/>
            <person name="Pagani I."/>
            <person name="Cadillo-Quiroz H."/>
            <person name="Imachi H."/>
            <person name="Zinder S."/>
            <person name="Liu W."/>
            <person name="Woyke T."/>
        </authorList>
    </citation>
    <scope>NUCLEOTIDE SEQUENCE [LARGE SCALE GENOMIC DNA]</scope>
    <source>
        <strain evidence="4">AL-21</strain>
    </source>
</reference>
<feature type="domain" description="DUF11" evidence="1">
    <location>
        <begin position="340"/>
        <end position="444"/>
    </location>
</feature>
<dbReference type="InterPro" id="IPR006626">
    <property type="entry name" value="PbH1"/>
</dbReference>
<dbReference type="RefSeq" id="WP_013645264.1">
    <property type="nucleotide sequence ID" value="NC_015216.1"/>
</dbReference>
<dbReference type="InterPro" id="IPR022441">
    <property type="entry name" value="Para_beta_helix_rpt-2"/>
</dbReference>
<dbReference type="STRING" id="877455.Metbo_1688"/>
<dbReference type="KEGG" id="mel:Metbo_1688"/>
<dbReference type="Pfam" id="PF13229">
    <property type="entry name" value="Beta_helix"/>
    <property type="match status" value="1"/>
</dbReference>
<organism evidence="3 4">
    <name type="scientific">Methanobacterium lacus (strain AL-21)</name>
    <dbReference type="NCBI Taxonomy" id="877455"/>
    <lineage>
        <taxon>Archaea</taxon>
        <taxon>Methanobacteriati</taxon>
        <taxon>Methanobacteriota</taxon>
        <taxon>Methanomada group</taxon>
        <taxon>Methanobacteria</taxon>
        <taxon>Methanobacteriales</taxon>
        <taxon>Methanobacteriaceae</taxon>
        <taxon>Methanobacterium</taxon>
    </lineage>
</organism>
<dbReference type="SMART" id="SM00710">
    <property type="entry name" value="PbH1"/>
    <property type="match status" value="6"/>
</dbReference>
<evidence type="ECO:0000313" key="3">
    <source>
        <dbReference type="EMBL" id="ADZ09913.1"/>
    </source>
</evidence>
<accession>F0T9N4</accession>
<feature type="domain" description="DUF11" evidence="1">
    <location>
        <begin position="464"/>
        <end position="551"/>
    </location>
</feature>
<dbReference type="NCBIfam" id="TIGR03804">
    <property type="entry name" value="para_beta_helix"/>
    <property type="match status" value="1"/>
</dbReference>
<dbReference type="eggNOG" id="arCOG02499">
    <property type="taxonomic scope" value="Archaea"/>
</dbReference>
<gene>
    <name evidence="3" type="ordered locus">Metbo_1688</name>
</gene>
<feature type="domain" description="Right handed beta helix" evidence="2">
    <location>
        <begin position="167"/>
        <end position="299"/>
    </location>
</feature>
<dbReference type="Proteomes" id="UP000007490">
    <property type="component" value="Chromosome"/>
</dbReference>
<dbReference type="GeneID" id="24964571"/>
<dbReference type="AlphaFoldDB" id="F0T9N4"/>
<dbReference type="Gene3D" id="2.160.20.10">
    <property type="entry name" value="Single-stranded right-handed beta-helix, Pectin lyase-like"/>
    <property type="match status" value="1"/>
</dbReference>
<reference evidence="3 4" key="2">
    <citation type="journal article" date="2014" name="Int. J. Syst. Evol. Microbiol.">
        <title>Methanobacterium paludis sp. nov. and a novel strain of Methanobacterium lacus isolated from northern peatlands.</title>
        <authorList>
            <person name="Cadillo-Quiroz H."/>
            <person name="Brauer S.L."/>
            <person name="Goodson N."/>
            <person name="Yavitt J.B."/>
            <person name="Zinder S.H."/>
        </authorList>
    </citation>
    <scope>NUCLEOTIDE SEQUENCE [LARGE SCALE GENOMIC DNA]</scope>
    <source>
        <strain evidence="3 4">AL-21</strain>
    </source>
</reference>
<evidence type="ECO:0000313" key="4">
    <source>
        <dbReference type="Proteomes" id="UP000007490"/>
    </source>
</evidence>
<dbReference type="InterPro" id="IPR012334">
    <property type="entry name" value="Pectin_lyas_fold"/>
</dbReference>
<dbReference type="OrthoDB" id="77946at2157"/>
<dbReference type="InterPro" id="IPR039448">
    <property type="entry name" value="Beta_helix"/>
</dbReference>
<keyword evidence="4" id="KW-1185">Reference proteome</keyword>
<evidence type="ECO:0000259" key="1">
    <source>
        <dbReference type="Pfam" id="PF01345"/>
    </source>
</evidence>
<dbReference type="InterPro" id="IPR011050">
    <property type="entry name" value="Pectin_lyase_fold/virulence"/>
</dbReference>
<evidence type="ECO:0000259" key="2">
    <source>
        <dbReference type="Pfam" id="PF13229"/>
    </source>
</evidence>
<name>F0T9N4_METLA</name>
<dbReference type="InterPro" id="IPR001434">
    <property type="entry name" value="OmcB-like_DUF11"/>
</dbReference>
<proteinExistence type="predicted"/>
<dbReference type="SUPFAM" id="SSF51126">
    <property type="entry name" value="Pectin lyase-like"/>
    <property type="match status" value="1"/>
</dbReference>
<dbReference type="EMBL" id="CP002551">
    <property type="protein sequence ID" value="ADZ09913.1"/>
    <property type="molecule type" value="Genomic_DNA"/>
</dbReference>
<dbReference type="Pfam" id="PF01345">
    <property type="entry name" value="DUF11"/>
    <property type="match status" value="2"/>
</dbReference>